<evidence type="ECO:0000256" key="1">
    <source>
        <dbReference type="SAM" id="Phobius"/>
    </source>
</evidence>
<keyword evidence="1" id="KW-0812">Transmembrane</keyword>
<organism evidence="3">
    <name type="scientific">Stegastes partitus</name>
    <name type="common">bicolor damselfish</name>
    <dbReference type="NCBI Taxonomy" id="144197"/>
    <lineage>
        <taxon>Eukaryota</taxon>
        <taxon>Metazoa</taxon>
        <taxon>Chordata</taxon>
        <taxon>Craniata</taxon>
        <taxon>Vertebrata</taxon>
        <taxon>Euteleostomi</taxon>
        <taxon>Actinopterygii</taxon>
        <taxon>Neopterygii</taxon>
        <taxon>Teleostei</taxon>
        <taxon>Neoteleostei</taxon>
        <taxon>Acanthomorphata</taxon>
        <taxon>Ovalentaria</taxon>
        <taxon>Pomacentridae</taxon>
        <taxon>Stegastes</taxon>
    </lineage>
</organism>
<dbReference type="Pfam" id="PF13765">
    <property type="entry name" value="PRY"/>
    <property type="match status" value="1"/>
</dbReference>
<dbReference type="AlphaFoldDB" id="A0A3B5BNP4"/>
<dbReference type="InterPro" id="IPR006574">
    <property type="entry name" value="PRY"/>
</dbReference>
<dbReference type="STRING" id="144197.ENSSPAP00000031112"/>
<dbReference type="PRINTS" id="PR01407">
    <property type="entry name" value="BUTYPHLNCDUF"/>
</dbReference>
<reference evidence="3" key="1">
    <citation type="submission" date="2023-09" db="UniProtKB">
        <authorList>
            <consortium name="Ensembl"/>
        </authorList>
    </citation>
    <scope>IDENTIFICATION</scope>
</reference>
<dbReference type="PROSITE" id="PS50188">
    <property type="entry name" value="B302_SPRY"/>
    <property type="match status" value="1"/>
</dbReference>
<dbReference type="Ensembl" id="ENSSPAT00000031612.1">
    <property type="protein sequence ID" value="ENSSPAP00000031112.1"/>
    <property type="gene ID" value="ENSSPAG00000023328.1"/>
</dbReference>
<sequence length="273" mass="31548">RFRTLNTLLAHYILKSANLLCYCYIISCCFVFDFYIYSLNKLIATEDELRAEDVSFLHNYKAAVERVQRWPLMEEPQLPSGALIDQAKHLGNLSFNIWNNMKDDMVSYTPLILDPNTAHPRLILSEDLTSVTEGDKQQLPDNPERFEWLCVLGSEGFNSGTHSWNVDVGDSGYWRLGVLEESVQRKGDIQYGLWRIWFYEGKYSAWSPPTGSTDLSVQKKLQRIRVNLDCNRGKLSFSDLDTKTHIHTFNHTFTQKMFPRGLVKTVLLKPSKL</sequence>
<keyword evidence="1" id="KW-0472">Membrane</keyword>
<dbReference type="InterPro" id="IPR003879">
    <property type="entry name" value="Butyrophylin_SPRY"/>
</dbReference>
<dbReference type="InterPro" id="IPR050143">
    <property type="entry name" value="TRIM/RBCC"/>
</dbReference>
<accession>A0A3B5BNP4</accession>
<dbReference type="SMART" id="SM00589">
    <property type="entry name" value="PRY"/>
    <property type="match status" value="1"/>
</dbReference>
<keyword evidence="1" id="KW-1133">Transmembrane helix</keyword>
<evidence type="ECO:0000313" key="3">
    <source>
        <dbReference type="Ensembl" id="ENSSPAP00000031112.1"/>
    </source>
</evidence>
<dbReference type="PANTHER" id="PTHR24103">
    <property type="entry name" value="E3 UBIQUITIN-PROTEIN LIGASE TRIM"/>
    <property type="match status" value="1"/>
</dbReference>
<dbReference type="InterPro" id="IPR001870">
    <property type="entry name" value="B30.2/SPRY"/>
</dbReference>
<dbReference type="GeneTree" id="ENSGT00970000193381"/>
<feature type="transmembrane region" description="Helical" evidence="1">
    <location>
        <begin position="12"/>
        <end position="37"/>
    </location>
</feature>
<dbReference type="SUPFAM" id="SSF49899">
    <property type="entry name" value="Concanavalin A-like lectins/glucanases"/>
    <property type="match status" value="1"/>
</dbReference>
<dbReference type="InterPro" id="IPR013320">
    <property type="entry name" value="ConA-like_dom_sf"/>
</dbReference>
<dbReference type="InterPro" id="IPR003877">
    <property type="entry name" value="SPRY_dom"/>
</dbReference>
<evidence type="ECO:0000259" key="2">
    <source>
        <dbReference type="PROSITE" id="PS50188"/>
    </source>
</evidence>
<protein>
    <recommendedName>
        <fullName evidence="2">B30.2/SPRY domain-containing protein</fullName>
    </recommendedName>
</protein>
<dbReference type="Gene3D" id="2.60.120.920">
    <property type="match status" value="1"/>
</dbReference>
<feature type="domain" description="B30.2/SPRY" evidence="2">
    <location>
        <begin position="91"/>
        <end position="273"/>
    </location>
</feature>
<proteinExistence type="predicted"/>
<dbReference type="CDD" id="cd12893">
    <property type="entry name" value="SPRY_PRY_TRIM35"/>
    <property type="match status" value="1"/>
</dbReference>
<dbReference type="InterPro" id="IPR043136">
    <property type="entry name" value="B30.2/SPRY_sf"/>
</dbReference>
<name>A0A3B5BNP4_9TELE</name>
<dbReference type="Pfam" id="PF00622">
    <property type="entry name" value="SPRY"/>
    <property type="match status" value="1"/>
</dbReference>